<organism evidence="2 3">
    <name type="scientific">Parasphingorhabdus cellanae</name>
    <dbReference type="NCBI Taxonomy" id="2806553"/>
    <lineage>
        <taxon>Bacteria</taxon>
        <taxon>Pseudomonadati</taxon>
        <taxon>Pseudomonadota</taxon>
        <taxon>Alphaproteobacteria</taxon>
        <taxon>Sphingomonadales</taxon>
        <taxon>Sphingomonadaceae</taxon>
        <taxon>Parasphingorhabdus</taxon>
    </lineage>
</organism>
<reference evidence="2 3" key="1">
    <citation type="submission" date="2021-03" db="EMBL/GenBank/DDBJ databases">
        <title>Complete genome of Parasphingorhabdus_sp.JHSY0214.</title>
        <authorList>
            <person name="Yoo J.H."/>
            <person name="Bae J.W."/>
        </authorList>
    </citation>
    <scope>NUCLEOTIDE SEQUENCE [LARGE SCALE GENOMIC DNA]</scope>
    <source>
        <strain evidence="2 3">JHSY0214</strain>
    </source>
</reference>
<dbReference type="Proteomes" id="UP000663923">
    <property type="component" value="Chromosome"/>
</dbReference>
<proteinExistence type="predicted"/>
<dbReference type="RefSeq" id="WP_207988799.1">
    <property type="nucleotide sequence ID" value="NZ_CP071794.1"/>
</dbReference>
<evidence type="ECO:0000313" key="2">
    <source>
        <dbReference type="EMBL" id="QTD56809.1"/>
    </source>
</evidence>
<feature type="chain" id="PRO_5046562949" evidence="1">
    <location>
        <begin position="24"/>
        <end position="374"/>
    </location>
</feature>
<gene>
    <name evidence="2" type="ORF">J4G78_04335</name>
</gene>
<evidence type="ECO:0000313" key="3">
    <source>
        <dbReference type="Proteomes" id="UP000663923"/>
    </source>
</evidence>
<protein>
    <submittedName>
        <fullName evidence="2">Uncharacterized protein</fullName>
    </submittedName>
</protein>
<feature type="signal peptide" evidence="1">
    <location>
        <begin position="1"/>
        <end position="23"/>
    </location>
</feature>
<sequence>MRYLPLQLAATFCALTLTSNSFAQPLPDKDGQAEPATPVGSYRLTGVMETASRLLLEADGSYKWMMIVGGLDLYSEGQWTQTNGQVILGPHQFSDETPVFALGAKYSWGSEEKDAAYKMENIRLRNRAKWTCAFLEYGAQYSSSGDLAFPKDLPPQERFEAAVEIERERHGAYKKAIANYFNRDLQDDSDSAEIAARTARQHWREAVAFLADSGRAAGKTGEYQSPPLPADCLFLSDFTPFHAQNDDRPNVNWNDGVGIWVNRRERPNARLKIEAQFSFADGSQVSANSYELGFAFAPKTRNNQLQSITLTLRHNEKEYSSSFDIAPNNKAAVYEVKLDNRLFIKPPFEEFRLNIADDRLVPVDGSRGYYVKGN</sequence>
<dbReference type="EMBL" id="CP071794">
    <property type="protein sequence ID" value="QTD56809.1"/>
    <property type="molecule type" value="Genomic_DNA"/>
</dbReference>
<keyword evidence="3" id="KW-1185">Reference proteome</keyword>
<keyword evidence="1" id="KW-0732">Signal</keyword>
<evidence type="ECO:0000256" key="1">
    <source>
        <dbReference type="SAM" id="SignalP"/>
    </source>
</evidence>
<accession>A0ABX7T5D8</accession>
<name>A0ABX7T5D8_9SPHN</name>